<evidence type="ECO:0000313" key="4">
    <source>
        <dbReference type="EMBL" id="PLT87538.1"/>
    </source>
</evidence>
<evidence type="ECO:0000313" key="6">
    <source>
        <dbReference type="Proteomes" id="UP000234849"/>
    </source>
</evidence>
<evidence type="ECO:0000313" key="5">
    <source>
        <dbReference type="Proteomes" id="UP000234840"/>
    </source>
</evidence>
<dbReference type="EMBL" id="NIHW01000012">
    <property type="protein sequence ID" value="PLT87538.1"/>
    <property type="molecule type" value="Genomic_DNA"/>
</dbReference>
<dbReference type="RefSeq" id="WP_101879672.1">
    <property type="nucleotide sequence ID" value="NZ_BAABSA010000003.1"/>
</dbReference>
<name>A0A2N5NIE2_MEDGN</name>
<dbReference type="Proteomes" id="UP000234840">
    <property type="component" value="Unassembled WGS sequence"/>
</dbReference>
<sequence length="160" mass="18092">MTIKNKMISACLMCLVVFSVVGCSPKDGEKSNNFISTQNMELIYEETISPNKEYVEKEEDIVNYTVEVYQDDDHMIFVNANSNFAGFQPLQYEVEAGTDITKEDIDIEWTTIMGNPTPTKEDLLAIAYVSISEDGEVISKRKISFINKAIEILEDALDKK</sequence>
<evidence type="ECO:0000256" key="1">
    <source>
        <dbReference type="SAM" id="SignalP"/>
    </source>
</evidence>
<reference evidence="5 6" key="1">
    <citation type="journal article" date="2017" name="Genome Med.">
        <title>A novel Ruminococcus gnavus clade enriched in inflammatory bowel disease patients.</title>
        <authorList>
            <person name="Hall A.B."/>
            <person name="Yassour M."/>
            <person name="Sauk J."/>
            <person name="Garner A."/>
            <person name="Jiang X."/>
            <person name="Arthur T."/>
            <person name="Lagoudas G.K."/>
            <person name="Vatanen T."/>
            <person name="Fornelos N."/>
            <person name="Wilson R."/>
            <person name="Bertha M."/>
            <person name="Cohen M."/>
            <person name="Garber J."/>
            <person name="Khalili H."/>
            <person name="Gevers D."/>
            <person name="Ananthakrishnan A.N."/>
            <person name="Kugathasan S."/>
            <person name="Lander E.S."/>
            <person name="Blainey P."/>
            <person name="Vlamakis H."/>
            <person name="Xavier R.J."/>
            <person name="Huttenhower C."/>
        </authorList>
    </citation>
    <scope>NUCLEOTIDE SEQUENCE [LARGE SCALE GENOMIC DNA]</scope>
    <source>
        <strain evidence="3 6">RJX1118</strain>
        <strain evidence="4 5">RJX1128</strain>
    </source>
</reference>
<comment type="caution">
    <text evidence="3">The sequence shown here is derived from an EMBL/GenBank/DDBJ whole genome shotgun (WGS) entry which is preliminary data.</text>
</comment>
<protein>
    <recommendedName>
        <fullName evidence="7">DUF4367 domain-containing protein</fullName>
    </recommendedName>
</protein>
<evidence type="ECO:0008006" key="7">
    <source>
        <dbReference type="Google" id="ProtNLM"/>
    </source>
</evidence>
<dbReference type="Proteomes" id="UP001148455">
    <property type="component" value="Unassembled WGS sequence"/>
</dbReference>
<organism evidence="3 6">
    <name type="scientific">Mediterraneibacter gnavus</name>
    <name type="common">Ruminococcus gnavus</name>
    <dbReference type="NCBI Taxonomy" id="33038"/>
    <lineage>
        <taxon>Bacteria</taxon>
        <taxon>Bacillati</taxon>
        <taxon>Bacillota</taxon>
        <taxon>Clostridia</taxon>
        <taxon>Lachnospirales</taxon>
        <taxon>Lachnospiraceae</taxon>
        <taxon>Mediterraneibacter</taxon>
    </lineage>
</organism>
<dbReference type="AlphaFoldDB" id="A0A2N5NIE2"/>
<reference evidence="2" key="2">
    <citation type="submission" date="2022-12" db="EMBL/GenBank/DDBJ databases">
        <title>Genome of R. gnavus strain RSHDN_123.</title>
        <authorList>
            <person name="Abdugheni R."/>
        </authorList>
    </citation>
    <scope>NUCLEOTIDE SEQUENCE</scope>
    <source>
        <strain evidence="2">RSHDN_123</strain>
    </source>
</reference>
<feature type="chain" id="PRO_5041604255" description="DUF4367 domain-containing protein" evidence="1">
    <location>
        <begin position="24"/>
        <end position="160"/>
    </location>
</feature>
<accession>A0A2N5NIE2</accession>
<evidence type="ECO:0000313" key="3">
    <source>
        <dbReference type="EMBL" id="PLT55310.1"/>
    </source>
</evidence>
<feature type="signal peptide" evidence="1">
    <location>
        <begin position="1"/>
        <end position="23"/>
    </location>
</feature>
<gene>
    <name evidence="3" type="ORF">CDL18_08410</name>
    <name evidence="4" type="ORF">CDL20_06120</name>
    <name evidence="2" type="ORF">O8D18_06720</name>
</gene>
<dbReference type="Proteomes" id="UP000234849">
    <property type="component" value="Unassembled WGS sequence"/>
</dbReference>
<evidence type="ECO:0000313" key="2">
    <source>
        <dbReference type="EMBL" id="MCZ7693732.1"/>
    </source>
</evidence>
<dbReference type="PROSITE" id="PS51257">
    <property type="entry name" value="PROKAR_LIPOPROTEIN"/>
    <property type="match status" value="1"/>
</dbReference>
<proteinExistence type="predicted"/>
<dbReference type="EMBL" id="NIHM01000009">
    <property type="protein sequence ID" value="PLT55310.1"/>
    <property type="molecule type" value="Genomic_DNA"/>
</dbReference>
<dbReference type="EMBL" id="JAPZED010000005">
    <property type="protein sequence ID" value="MCZ7693732.1"/>
    <property type="molecule type" value="Genomic_DNA"/>
</dbReference>
<keyword evidence="1" id="KW-0732">Signal</keyword>